<gene>
    <name evidence="1" type="ORF">BG04_3405</name>
</gene>
<evidence type="ECO:0000313" key="1">
    <source>
        <dbReference type="EMBL" id="AJI20568.1"/>
    </source>
</evidence>
<dbReference type="GeneID" id="93641466"/>
<accession>A0A0B6AJ03</accession>
<name>A0A0B6AJ03_PRIM2</name>
<reference evidence="1 2" key="1">
    <citation type="journal article" date="2015" name="Genome Announc.">
        <title>Complete genome sequences for 35 biothreat assay-relevant bacillus species.</title>
        <authorList>
            <person name="Johnson S.L."/>
            <person name="Daligault H.E."/>
            <person name="Davenport K.W."/>
            <person name="Jaissle J."/>
            <person name="Frey K.G."/>
            <person name="Ladner J.T."/>
            <person name="Broomall S.M."/>
            <person name="Bishop-Lilly K.A."/>
            <person name="Bruce D.C."/>
            <person name="Gibbons H.S."/>
            <person name="Coyne S.R."/>
            <person name="Lo C.C."/>
            <person name="Meincke L."/>
            <person name="Munk A.C."/>
            <person name="Koroleva G.I."/>
            <person name="Rosenzweig C.N."/>
            <person name="Palacios G.F."/>
            <person name="Redden C.L."/>
            <person name="Minogue T.D."/>
            <person name="Chain P.S."/>
        </authorList>
    </citation>
    <scope>NUCLEOTIDE SEQUENCE [LARGE SCALE GENOMIC DNA]</scope>
    <source>
        <strain evidence="2">ATCC 14581 / DSM 32 / JCM 2506 / NBRC 15308 / NCIMB 9376 / NCTC 10342 / NRRL B-14308 / VKM B-512</strain>
    </source>
</reference>
<dbReference type="RefSeq" id="WP_034653790.1">
    <property type="nucleotide sequence ID" value="NZ_BCVB01000003.1"/>
</dbReference>
<dbReference type="HOGENOM" id="CLU_1871275_0_0_9"/>
<evidence type="ECO:0000313" key="2">
    <source>
        <dbReference type="Proteomes" id="UP000031829"/>
    </source>
</evidence>
<sequence>MESSQAQLRANRLPFQEEPERNLESFEELPVYTEKEYQELNKKLVIFKEETFEKLQSYGVLIKLFEEEVSNKKALESQLKITQDQMHELKTELVNTQAENKKIKRELNALKNSKLGKLTKKYWSLRKRLHKGANKS</sequence>
<organism evidence="1 2">
    <name type="scientific">Priestia megaterium (strain ATCC 14581 / DSM 32 / CCUG 1817 / JCM 2506 / NBRC 15308 / NCIMB 9376 / NCTC 10342 / NRRL B-14308 / VKM B-512 / Ford 19)</name>
    <name type="common">Bacillus megaterium</name>
    <dbReference type="NCBI Taxonomy" id="1348623"/>
    <lineage>
        <taxon>Bacteria</taxon>
        <taxon>Bacillati</taxon>
        <taxon>Bacillota</taxon>
        <taxon>Bacilli</taxon>
        <taxon>Bacillales</taxon>
        <taxon>Bacillaceae</taxon>
        <taxon>Priestia</taxon>
    </lineage>
</organism>
<dbReference type="Proteomes" id="UP000031829">
    <property type="component" value="Chromosome"/>
</dbReference>
<dbReference type="AlphaFoldDB" id="A0A0B6AJ03"/>
<proteinExistence type="predicted"/>
<protein>
    <submittedName>
        <fullName evidence="1">Uncharacterized protein</fullName>
    </submittedName>
</protein>
<dbReference type="EMBL" id="CP009920">
    <property type="protein sequence ID" value="AJI20568.1"/>
    <property type="molecule type" value="Genomic_DNA"/>
</dbReference>
<dbReference type="KEGG" id="bmeg:BG04_3405"/>